<dbReference type="STRING" id="235909.GK3249"/>
<dbReference type="Proteomes" id="UP000001172">
    <property type="component" value="Chromosome"/>
</dbReference>
<sequence>MWDVMMVVLLVVSFILFYEFSVWCDSVVNGGEEQ</sequence>
<keyword evidence="2" id="KW-1185">Reference proteome</keyword>
<dbReference type="AlphaFoldDB" id="Q5KUV2"/>
<gene>
    <name evidence="1" type="ordered locus">GK3249</name>
</gene>
<name>Q5KUV2_GEOKA</name>
<protein>
    <submittedName>
        <fullName evidence="1">Hypothetical conserved protein</fullName>
    </submittedName>
</protein>
<dbReference type="KEGG" id="gka:GK3249"/>
<evidence type="ECO:0000313" key="1">
    <source>
        <dbReference type="EMBL" id="BAD77534.1"/>
    </source>
</evidence>
<evidence type="ECO:0000313" key="2">
    <source>
        <dbReference type="Proteomes" id="UP000001172"/>
    </source>
</evidence>
<dbReference type="HOGENOM" id="CLU_220465_0_0_9"/>
<accession>Q5KUV2</accession>
<dbReference type="EMBL" id="BA000043">
    <property type="protein sequence ID" value="BAD77534.1"/>
    <property type="molecule type" value="Genomic_DNA"/>
</dbReference>
<organism evidence="1 2">
    <name type="scientific">Geobacillus kaustophilus (strain HTA426)</name>
    <dbReference type="NCBI Taxonomy" id="235909"/>
    <lineage>
        <taxon>Bacteria</taxon>
        <taxon>Bacillati</taxon>
        <taxon>Bacillota</taxon>
        <taxon>Bacilli</taxon>
        <taxon>Bacillales</taxon>
        <taxon>Anoxybacillaceae</taxon>
        <taxon>Geobacillus</taxon>
        <taxon>Geobacillus thermoleovorans group</taxon>
    </lineage>
</organism>
<reference evidence="1 2" key="1">
    <citation type="journal article" date="2004" name="Nucleic Acids Res.">
        <title>Thermoadaptation trait revealed by the genome sequence of thermophilic Geobacillus kaustophilus.</title>
        <authorList>
            <person name="Takami H."/>
            <person name="Takaki Y."/>
            <person name="Chee G.J."/>
            <person name="Nishi S."/>
            <person name="Shimamura S."/>
            <person name="Suzuki H."/>
            <person name="Matsui S."/>
            <person name="Uchiyama I."/>
        </authorList>
    </citation>
    <scope>NUCLEOTIDE SEQUENCE [LARGE SCALE GENOMIC DNA]</scope>
    <source>
        <strain evidence="1 2">HTA426</strain>
    </source>
</reference>
<proteinExistence type="predicted"/>